<feature type="active site" description="Phosphoserine intermediate" evidence="2">
    <location>
        <position position="110"/>
    </location>
</feature>
<dbReference type="GO" id="GO:0046872">
    <property type="term" value="F:metal ion binding"/>
    <property type="evidence" value="ECO:0007669"/>
    <property type="project" value="UniProtKB-KW"/>
</dbReference>
<evidence type="ECO:0000313" key="7">
    <source>
        <dbReference type="Proteomes" id="UP000193862"/>
    </source>
</evidence>
<dbReference type="InterPro" id="IPR017850">
    <property type="entry name" value="Alkaline_phosphatase_core_sf"/>
</dbReference>
<evidence type="ECO:0000256" key="5">
    <source>
        <dbReference type="SAM" id="SignalP"/>
    </source>
</evidence>
<feature type="binding site" evidence="3">
    <location>
        <position position="171"/>
    </location>
    <ligand>
        <name>Mg(2+)</name>
        <dbReference type="ChEBI" id="CHEBI:18420"/>
    </ligand>
</feature>
<evidence type="ECO:0000256" key="3">
    <source>
        <dbReference type="PIRSR" id="PIRSR601952-2"/>
    </source>
</evidence>
<name>A0A1Y5T8M3_9RHOB</name>
<feature type="binding site" evidence="3">
    <location>
        <position position="364"/>
    </location>
    <ligand>
        <name>Zn(2+)</name>
        <dbReference type="ChEBI" id="CHEBI:29105"/>
        <label>2</label>
    </ligand>
</feature>
<dbReference type="RefSeq" id="WP_085837196.1">
    <property type="nucleotide sequence ID" value="NZ_FWFS01000009.1"/>
</dbReference>
<comment type="cofactor">
    <cofactor evidence="3">
        <name>Mg(2+)</name>
        <dbReference type="ChEBI" id="CHEBI:18420"/>
    </cofactor>
    <text evidence="3">Binds 1 Mg(2+) ion.</text>
</comment>
<feature type="chain" id="PRO_5012825406" evidence="5">
    <location>
        <begin position="21"/>
        <end position="498"/>
    </location>
</feature>
<dbReference type="Pfam" id="PF00245">
    <property type="entry name" value="Alk_phosphatase"/>
    <property type="match status" value="1"/>
</dbReference>
<feature type="binding site" evidence="3">
    <location>
        <position position="60"/>
    </location>
    <ligand>
        <name>Mg(2+)</name>
        <dbReference type="ChEBI" id="CHEBI:18420"/>
    </ligand>
</feature>
<keyword evidence="3" id="KW-0460">Magnesium</keyword>
<feature type="signal peptide" evidence="5">
    <location>
        <begin position="1"/>
        <end position="20"/>
    </location>
</feature>
<comment type="cofactor">
    <cofactor evidence="3">
        <name>Zn(2+)</name>
        <dbReference type="ChEBI" id="CHEBI:29105"/>
    </cofactor>
    <text evidence="3">Binds 2 Zn(2+) ions.</text>
</comment>
<feature type="binding site" evidence="3">
    <location>
        <position position="363"/>
    </location>
    <ligand>
        <name>Zn(2+)</name>
        <dbReference type="ChEBI" id="CHEBI:29105"/>
        <label>2</label>
    </ligand>
</feature>
<keyword evidence="3" id="KW-0862">Zinc</keyword>
<gene>
    <name evidence="6" type="primary">phoA</name>
    <name evidence="6" type="ORF">AQS8620_02479</name>
</gene>
<feature type="binding site" evidence="3">
    <location>
        <position position="460"/>
    </location>
    <ligand>
        <name>Zn(2+)</name>
        <dbReference type="ChEBI" id="CHEBI:29105"/>
        <label>2</label>
    </ligand>
</feature>
<keyword evidence="5" id="KW-0732">Signal</keyword>
<organism evidence="6 7">
    <name type="scientific">Aquimixticola soesokkakensis</name>
    <dbReference type="NCBI Taxonomy" id="1519096"/>
    <lineage>
        <taxon>Bacteria</taxon>
        <taxon>Pseudomonadati</taxon>
        <taxon>Pseudomonadota</taxon>
        <taxon>Alphaproteobacteria</taxon>
        <taxon>Rhodobacterales</taxon>
        <taxon>Paracoccaceae</taxon>
        <taxon>Aquimixticola</taxon>
    </lineage>
</organism>
<evidence type="ECO:0000256" key="4">
    <source>
        <dbReference type="RuleBase" id="RU003946"/>
    </source>
</evidence>
<keyword evidence="1" id="KW-0597">Phosphoprotein</keyword>
<feature type="binding site" evidence="3">
    <location>
        <position position="60"/>
    </location>
    <ligand>
        <name>Zn(2+)</name>
        <dbReference type="ChEBI" id="CHEBI:29105"/>
        <label>2</label>
    </ligand>
</feature>
<accession>A0A1Y5T8M3</accession>
<dbReference type="Proteomes" id="UP000193862">
    <property type="component" value="Unassembled WGS sequence"/>
</dbReference>
<dbReference type="EMBL" id="FWFS01000009">
    <property type="protein sequence ID" value="SLN56259.1"/>
    <property type="molecule type" value="Genomic_DNA"/>
</dbReference>
<feature type="binding site" evidence="3">
    <location>
        <position position="326"/>
    </location>
    <ligand>
        <name>Zn(2+)</name>
        <dbReference type="ChEBI" id="CHEBI:29105"/>
        <label>2</label>
    </ligand>
</feature>
<keyword evidence="7" id="KW-1185">Reference proteome</keyword>
<dbReference type="CDD" id="cd16012">
    <property type="entry name" value="ALP"/>
    <property type="match status" value="1"/>
</dbReference>
<evidence type="ECO:0000256" key="1">
    <source>
        <dbReference type="ARBA" id="ARBA00022553"/>
    </source>
</evidence>
<feature type="binding site" evidence="3">
    <location>
        <position position="317"/>
    </location>
    <ligand>
        <name>Mg(2+)</name>
        <dbReference type="ChEBI" id="CHEBI:18420"/>
    </ligand>
</feature>
<dbReference type="PRINTS" id="PR00113">
    <property type="entry name" value="ALKPHPHTASE"/>
</dbReference>
<keyword evidence="6" id="KW-0378">Hydrolase</keyword>
<dbReference type="InterPro" id="IPR001952">
    <property type="entry name" value="Alkaline_phosphatase"/>
</dbReference>
<feature type="binding site" evidence="3">
    <location>
        <position position="322"/>
    </location>
    <ligand>
        <name>Zn(2+)</name>
        <dbReference type="ChEBI" id="CHEBI:29105"/>
        <label>2</label>
    </ligand>
</feature>
<comment type="similarity">
    <text evidence="4">Belongs to the alkaline phosphatase family.</text>
</comment>
<dbReference type="SUPFAM" id="SSF53649">
    <property type="entry name" value="Alkaline phosphatase-like"/>
    <property type="match status" value="1"/>
</dbReference>
<sequence length="498" mass="52610">MNKLFTASVLALATASTAFAQDLPQAGSTWFTDGQATIETMLAKQANTGRALNVILFVADGNGVASNYMNRMWAGQQEGGMGDDYVQPFEAFPELALVKTYNINAQTPDSAPTAGAMNTGVKQRFNLINLGENAVHDDCSTVAGNELTLFSELMTQAGKSVGAVTSARLTHATPAAVYAKTANRNWEDAVPEGCTAQKDIASQLVDAMKAGTLDVALGGGARYFVPEGTETPNGGQGGRADGVNLVEMAREAGIDIIADKAELDALDGSKPVLGLIADSHAAYEADRAETEPSLADMTKRAIELLSTNENGFYLEVESGRVDHANHATNAKRAMIDGKAFADAVAMADEMTDDADTLIIVTADHEHAIAMNGYCGRGTPIDGLCFDVAQTGILHTDEPVLAADGKPYTVVGYLNGASSVLVEQEDGTFAAPDGRPDLTQEQAQDIDYTQQVLIPKDSESHSGVDVALYAKGPWAHLFDGTVEQNYIFHVMDYAVNAGE</sequence>
<evidence type="ECO:0000313" key="6">
    <source>
        <dbReference type="EMBL" id="SLN56259.1"/>
    </source>
</evidence>
<dbReference type="OrthoDB" id="9794455at2"/>
<keyword evidence="3" id="KW-0479">Metal-binding</keyword>
<dbReference type="AlphaFoldDB" id="A0A1Y5T8M3"/>
<proteinExistence type="inferred from homology"/>
<protein>
    <submittedName>
        <fullName evidence="6">Alkaline phosphatase</fullName>
        <ecNumber evidence="6">3.1.3.1</ecNumber>
    </submittedName>
</protein>
<dbReference type="SMART" id="SM00098">
    <property type="entry name" value="alkPPc"/>
    <property type="match status" value="1"/>
</dbReference>
<dbReference type="PANTHER" id="PTHR11596:SF5">
    <property type="entry name" value="ALKALINE PHOSPHATASE"/>
    <property type="match status" value="1"/>
</dbReference>
<dbReference type="Gene3D" id="3.40.720.10">
    <property type="entry name" value="Alkaline Phosphatase, subunit A"/>
    <property type="match status" value="1"/>
</dbReference>
<reference evidence="6 7" key="1">
    <citation type="submission" date="2017-03" db="EMBL/GenBank/DDBJ databases">
        <authorList>
            <person name="Afonso C.L."/>
            <person name="Miller P.J."/>
            <person name="Scott M.A."/>
            <person name="Spackman E."/>
            <person name="Goraichik I."/>
            <person name="Dimitrov K.M."/>
            <person name="Suarez D.L."/>
            <person name="Swayne D.E."/>
        </authorList>
    </citation>
    <scope>NUCLEOTIDE SEQUENCE [LARGE SCALE GENOMIC DNA]</scope>
    <source>
        <strain evidence="6 7">CECT 8620</strain>
    </source>
</reference>
<dbReference type="PANTHER" id="PTHR11596">
    <property type="entry name" value="ALKALINE PHOSPHATASE"/>
    <property type="match status" value="1"/>
</dbReference>
<dbReference type="EC" id="3.1.3.1" evidence="6"/>
<evidence type="ECO:0000256" key="2">
    <source>
        <dbReference type="PIRSR" id="PIRSR601952-1"/>
    </source>
</evidence>
<dbReference type="GO" id="GO:0004035">
    <property type="term" value="F:alkaline phosphatase activity"/>
    <property type="evidence" value="ECO:0007669"/>
    <property type="project" value="UniProtKB-EC"/>
</dbReference>
<feature type="binding site" evidence="3">
    <location>
        <position position="173"/>
    </location>
    <ligand>
        <name>Mg(2+)</name>
        <dbReference type="ChEBI" id="CHEBI:18420"/>
    </ligand>
</feature>